<dbReference type="EMBL" id="LAZR01003223">
    <property type="protein sequence ID" value="KKN20627.1"/>
    <property type="molecule type" value="Genomic_DNA"/>
</dbReference>
<name>A0A0F9P894_9ZZZZ</name>
<accession>A0A0F9P894</accession>
<comment type="caution">
    <text evidence="1">The sequence shown here is derived from an EMBL/GenBank/DDBJ whole genome shotgun (WGS) entry which is preliminary data.</text>
</comment>
<dbReference type="AlphaFoldDB" id="A0A0F9P894"/>
<sequence length="171" mass="18669">MLTDWASKKMTVSYDLYAETNPAFVSFLLYRFVKSFSDGTSETPHICLTYLTVPLAMSERLEISFASTNATTGFLAWLNRFPQTRVGLQRDVAHSKHVTAAGLRAALHSQLLNIKPNGTLEIGVAKKPPENAKSKLSSGPKNAISRAERLGVWMSKVGGPALIFSALEVTP</sequence>
<evidence type="ECO:0000313" key="1">
    <source>
        <dbReference type="EMBL" id="KKN20627.1"/>
    </source>
</evidence>
<organism evidence="1">
    <name type="scientific">marine sediment metagenome</name>
    <dbReference type="NCBI Taxonomy" id="412755"/>
    <lineage>
        <taxon>unclassified sequences</taxon>
        <taxon>metagenomes</taxon>
        <taxon>ecological metagenomes</taxon>
    </lineage>
</organism>
<proteinExistence type="predicted"/>
<dbReference type="Pfam" id="PF20131">
    <property type="entry name" value="MC3"/>
    <property type="match status" value="1"/>
</dbReference>
<protein>
    <submittedName>
        <fullName evidence="1">Uncharacterized protein</fullName>
    </submittedName>
</protein>
<dbReference type="InterPro" id="IPR045390">
    <property type="entry name" value="ABC-3C_MC3"/>
</dbReference>
<gene>
    <name evidence="1" type="ORF">LCGC14_0933550</name>
</gene>
<reference evidence="1" key="1">
    <citation type="journal article" date="2015" name="Nature">
        <title>Complex archaea that bridge the gap between prokaryotes and eukaryotes.</title>
        <authorList>
            <person name="Spang A."/>
            <person name="Saw J.H."/>
            <person name="Jorgensen S.L."/>
            <person name="Zaremba-Niedzwiedzka K."/>
            <person name="Martijn J."/>
            <person name="Lind A.E."/>
            <person name="van Eijk R."/>
            <person name="Schleper C."/>
            <person name="Guy L."/>
            <person name="Ettema T.J."/>
        </authorList>
    </citation>
    <scope>NUCLEOTIDE SEQUENCE</scope>
</reference>